<dbReference type="Proteomes" id="UP000281549">
    <property type="component" value="Unassembled WGS sequence"/>
</dbReference>
<dbReference type="GO" id="GO:0006646">
    <property type="term" value="P:phosphatidylethanolamine biosynthetic process"/>
    <property type="evidence" value="ECO:0007669"/>
    <property type="project" value="TreeGrafter"/>
</dbReference>
<evidence type="ECO:0000256" key="2">
    <source>
        <dbReference type="ARBA" id="ARBA00038211"/>
    </source>
</evidence>
<dbReference type="SUPFAM" id="SSF56112">
    <property type="entry name" value="Protein kinase-like (PK-like)"/>
    <property type="match status" value="1"/>
</dbReference>
<evidence type="ECO:0000313" key="4">
    <source>
        <dbReference type="EMBL" id="RKP16170.1"/>
    </source>
</evidence>
<name>A0A4P9YDA3_ROZAC</name>
<proteinExistence type="inferred from homology"/>
<dbReference type="Gene3D" id="3.90.1200.10">
    <property type="match status" value="1"/>
</dbReference>
<organism evidence="4 5">
    <name type="scientific">Rozella allomycis (strain CSF55)</name>
    <dbReference type="NCBI Taxonomy" id="988480"/>
    <lineage>
        <taxon>Eukaryota</taxon>
        <taxon>Fungi</taxon>
        <taxon>Fungi incertae sedis</taxon>
        <taxon>Cryptomycota</taxon>
        <taxon>Cryptomycota incertae sedis</taxon>
        <taxon>Rozella</taxon>
    </lineage>
</organism>
<evidence type="ECO:0000313" key="5">
    <source>
        <dbReference type="Proteomes" id="UP000281549"/>
    </source>
</evidence>
<dbReference type="InterPro" id="IPR011009">
    <property type="entry name" value="Kinase-like_dom_sf"/>
</dbReference>
<evidence type="ECO:0000256" key="3">
    <source>
        <dbReference type="ARBA" id="ARBA00038874"/>
    </source>
</evidence>
<dbReference type="Pfam" id="PF01633">
    <property type="entry name" value="Choline_kinase"/>
    <property type="match status" value="1"/>
</dbReference>
<accession>A0A4P9YDA3</accession>
<dbReference type="EC" id="2.7.1.82" evidence="3"/>
<dbReference type="GO" id="GO:0005737">
    <property type="term" value="C:cytoplasm"/>
    <property type="evidence" value="ECO:0007669"/>
    <property type="project" value="TreeGrafter"/>
</dbReference>
<dbReference type="GO" id="GO:0004305">
    <property type="term" value="F:ethanolamine kinase activity"/>
    <property type="evidence" value="ECO:0007669"/>
    <property type="project" value="UniProtKB-EC"/>
</dbReference>
<comment type="similarity">
    <text evidence="2">Belongs to the choline/ethanolamine kinase family.</text>
</comment>
<protein>
    <recommendedName>
        <fullName evidence="3">ethanolamine kinase</fullName>
        <ecNumber evidence="3">2.7.1.82</ecNumber>
    </recommendedName>
</protein>
<comment type="pathway">
    <text evidence="1">Phospholipid metabolism; phosphatidylethanolamine biosynthesis; phosphatidylethanolamine from ethanolamine: step 1/3.</text>
</comment>
<dbReference type="EMBL" id="ML006886">
    <property type="protein sequence ID" value="RKP16170.1"/>
    <property type="molecule type" value="Genomic_DNA"/>
</dbReference>
<evidence type="ECO:0000256" key="1">
    <source>
        <dbReference type="ARBA" id="ARBA00037883"/>
    </source>
</evidence>
<dbReference type="AlphaFoldDB" id="A0A4P9YDA3"/>
<dbReference type="PANTHER" id="PTHR22603:SF66">
    <property type="entry name" value="ETHANOLAMINE KINASE"/>
    <property type="match status" value="1"/>
</dbReference>
<gene>
    <name evidence="4" type="ORF">ROZALSC1DRAFT_25585</name>
</gene>
<reference evidence="5" key="1">
    <citation type="journal article" date="2018" name="Nat. Microbiol.">
        <title>Leveraging single-cell genomics to expand the fungal tree of life.</title>
        <authorList>
            <person name="Ahrendt S.R."/>
            <person name="Quandt C.A."/>
            <person name="Ciobanu D."/>
            <person name="Clum A."/>
            <person name="Salamov A."/>
            <person name="Andreopoulos B."/>
            <person name="Cheng J.F."/>
            <person name="Woyke T."/>
            <person name="Pelin A."/>
            <person name="Henrissat B."/>
            <person name="Reynolds N.K."/>
            <person name="Benny G.L."/>
            <person name="Smith M.E."/>
            <person name="James T.Y."/>
            <person name="Grigoriev I.V."/>
        </authorList>
    </citation>
    <scope>NUCLEOTIDE SEQUENCE [LARGE SCALE GENOMIC DNA]</scope>
    <source>
        <strain evidence="5">CSF55</strain>
    </source>
</reference>
<dbReference type="PANTHER" id="PTHR22603">
    <property type="entry name" value="CHOLINE/ETHANOALAMINE KINASE"/>
    <property type="match status" value="1"/>
</dbReference>
<sequence>MLKSETDEITFKNRNNYKTDDVKRGFEDGHIDSKILIFRDIIPMDNFIEHSTMLIKKLYPQWRHLKTKEFTDGITNQRKLLIRLLNKRVLVRGFGNQTELLIDRNQELKLSSLEKLIEEANWLQQRLETIESPVVFCHNDLLAANIILQENRNKLSSNEY</sequence>